<reference evidence="1 2" key="1">
    <citation type="submission" date="2015-09" db="EMBL/GenBank/DDBJ databases">
        <title>Draft genome sequence of Kouleothrix aurantiaca JCM 19913.</title>
        <authorList>
            <person name="Hemp J."/>
        </authorList>
    </citation>
    <scope>NUCLEOTIDE SEQUENCE [LARGE SCALE GENOMIC DNA]</scope>
    <source>
        <strain evidence="1 2">COM-B</strain>
    </source>
</reference>
<dbReference type="AlphaFoldDB" id="A0A0P9FMM9"/>
<dbReference type="EMBL" id="LJCR01000045">
    <property type="protein sequence ID" value="KPV54518.1"/>
    <property type="molecule type" value="Genomic_DNA"/>
</dbReference>
<dbReference type="Proteomes" id="UP000050509">
    <property type="component" value="Unassembled WGS sequence"/>
</dbReference>
<protein>
    <submittedName>
        <fullName evidence="1">Uncharacterized protein</fullName>
    </submittedName>
</protein>
<evidence type="ECO:0000313" key="1">
    <source>
        <dbReference type="EMBL" id="KPV54518.1"/>
    </source>
</evidence>
<sequence length="129" mass="13909">MVQGNDNNTIADAIVAGITPLIGQIAFLYRMTQMRSAVVSFGPWGGLYAHGTYAYRVCLGFVAITWLPLDVDAVLADIGTGAPRHFGLSVLLSRSERQVGAYTGYALRLWDSDCAVALLLVDIDDIWGS</sequence>
<comment type="caution">
    <text evidence="1">The sequence shown here is derived from an EMBL/GenBank/DDBJ whole genome shotgun (WGS) entry which is preliminary data.</text>
</comment>
<name>A0A0P9FMM9_9CHLR</name>
<evidence type="ECO:0000313" key="2">
    <source>
        <dbReference type="Proteomes" id="UP000050509"/>
    </source>
</evidence>
<proteinExistence type="predicted"/>
<organism evidence="1 2">
    <name type="scientific">Kouleothrix aurantiaca</name>
    <dbReference type="NCBI Taxonomy" id="186479"/>
    <lineage>
        <taxon>Bacteria</taxon>
        <taxon>Bacillati</taxon>
        <taxon>Chloroflexota</taxon>
        <taxon>Chloroflexia</taxon>
        <taxon>Chloroflexales</taxon>
        <taxon>Roseiflexineae</taxon>
        <taxon>Roseiflexaceae</taxon>
        <taxon>Kouleothrix</taxon>
    </lineage>
</organism>
<gene>
    <name evidence="1" type="ORF">SE17_03255</name>
</gene>
<accession>A0A0P9FMM9</accession>
<keyword evidence="2" id="KW-1185">Reference proteome</keyword>